<organism evidence="2 3">
    <name type="scientific">Ideonella paludis</name>
    <dbReference type="NCBI Taxonomy" id="1233411"/>
    <lineage>
        <taxon>Bacteria</taxon>
        <taxon>Pseudomonadati</taxon>
        <taxon>Pseudomonadota</taxon>
        <taxon>Betaproteobacteria</taxon>
        <taxon>Burkholderiales</taxon>
        <taxon>Sphaerotilaceae</taxon>
        <taxon>Ideonella</taxon>
    </lineage>
</organism>
<name>A0ABS5DU22_9BURK</name>
<gene>
    <name evidence="2" type="ORF">KAK11_04800</name>
</gene>
<evidence type="ECO:0000313" key="3">
    <source>
        <dbReference type="Proteomes" id="UP000672097"/>
    </source>
</evidence>
<dbReference type="NCBIfam" id="TIGR01539">
    <property type="entry name" value="portal_lambda"/>
    <property type="match status" value="1"/>
</dbReference>
<reference evidence="2 3" key="1">
    <citation type="submission" date="2021-04" db="EMBL/GenBank/DDBJ databases">
        <title>The genome sequence of type strain Ideonella paludis KCTC 32238.</title>
        <authorList>
            <person name="Liu Y."/>
        </authorList>
    </citation>
    <scope>NUCLEOTIDE SEQUENCE [LARGE SCALE GENOMIC DNA]</scope>
    <source>
        <strain evidence="2 3">KCTC 32238</strain>
    </source>
</reference>
<evidence type="ECO:0000313" key="2">
    <source>
        <dbReference type="EMBL" id="MBQ0934642.1"/>
    </source>
</evidence>
<feature type="compositionally biased region" description="Low complexity" evidence="1">
    <location>
        <begin position="535"/>
        <end position="550"/>
    </location>
</feature>
<feature type="region of interest" description="Disordered" evidence="1">
    <location>
        <begin position="527"/>
        <end position="575"/>
    </location>
</feature>
<dbReference type="Proteomes" id="UP000672097">
    <property type="component" value="Unassembled WGS sequence"/>
</dbReference>
<dbReference type="Pfam" id="PF05136">
    <property type="entry name" value="Phage_portal_2"/>
    <property type="match status" value="1"/>
</dbReference>
<comment type="caution">
    <text evidence="2">The sequence shown here is derived from an EMBL/GenBank/DDBJ whole genome shotgun (WGS) entry which is preliminary data.</text>
</comment>
<protein>
    <submittedName>
        <fullName evidence="2">Phage portal protein</fullName>
    </submittedName>
</protein>
<keyword evidence="3" id="KW-1185">Reference proteome</keyword>
<proteinExistence type="predicted"/>
<dbReference type="InterPro" id="IPR006429">
    <property type="entry name" value="Phage_lambda_portal"/>
</dbReference>
<accession>A0ABS5DU22</accession>
<dbReference type="RefSeq" id="WP_210806806.1">
    <property type="nucleotide sequence ID" value="NZ_JAGQDG010000002.1"/>
</dbReference>
<feature type="compositionally biased region" description="Basic and acidic residues" evidence="1">
    <location>
        <begin position="558"/>
        <end position="575"/>
    </location>
</feature>
<evidence type="ECO:0000256" key="1">
    <source>
        <dbReference type="SAM" id="MobiDB-lite"/>
    </source>
</evidence>
<sequence>MTTTIRTPNAGRGAATWAQAQARIAIPGAATLQNWRLAHGPEHIKHSRVAQAAQASARAPSRRQYGGAAFGRTTADWIANGTSADSELITSLRPLRNRSRQLCRDNEYAKNAKRTVMINVVGRGIRLQSLVKKRRGDQYDDKINTAIEASWRHWIKAKRCHTAGKLSWARLQQVIIQTVFESGECLVRLVRKRFGDSRVALALEIIEADQIVDTWNGRTGVNGNEIRMGVEVDEWQRPVAYWLYPRHPGDNLASATVPTSNYIRVPADEIIHVCLLDRPYQTRGVPWMHATLVKLRHMGGYEEAEIVAARASAAIMGFRQRPELDMPGEDDDGGADDIVDGERVTDMEPGIIMDLGPGETFTGFNPSRPNAALDPFMRFMLRSVAAGIGVSYESLSRDYSQSNYSSSRLSLLEDRELWRVLQDWLIETLCEPVFAAWLEMAVLGGELNLPAYETQPHIYEAVRWAPRGWKWVDPAKEGAAAKSDVRSGFTTLTDVLAEQGEDLEEHFQRRADELKLAKQYGLVLDTDPSQLTDKGSSQASAQAGQGAAKPGEPDEDDKPGGEGEEGAKKPAAVEE</sequence>
<dbReference type="EMBL" id="JAGQDG010000002">
    <property type="protein sequence ID" value="MBQ0934642.1"/>
    <property type="molecule type" value="Genomic_DNA"/>
</dbReference>